<protein>
    <submittedName>
        <fullName evidence="1">Uncharacterized protein</fullName>
    </submittedName>
</protein>
<dbReference type="Proteomes" id="UP000186917">
    <property type="component" value="Unassembled WGS sequence"/>
</dbReference>
<evidence type="ECO:0000313" key="1">
    <source>
        <dbReference type="EMBL" id="SIT30386.1"/>
    </source>
</evidence>
<reference evidence="2" key="1">
    <citation type="submission" date="2017-01" db="EMBL/GenBank/DDBJ databases">
        <authorList>
            <person name="Varghese N."/>
            <person name="Submissions S."/>
        </authorList>
    </citation>
    <scope>NUCLEOTIDE SEQUENCE [LARGE SCALE GENOMIC DNA]</scope>
    <source>
        <strain evidence="2">DSM 21054</strain>
    </source>
</reference>
<accession>A0A173MII5</accession>
<dbReference type="EMBL" id="FTOR01000009">
    <property type="protein sequence ID" value="SIT30386.1"/>
    <property type="molecule type" value="Genomic_DNA"/>
</dbReference>
<gene>
    <name evidence="1" type="ORF">SAMN05421788_109211</name>
</gene>
<dbReference type="AlphaFoldDB" id="A0A173MII5"/>
<proteinExistence type="predicted"/>
<dbReference type="KEGG" id="fln:FLA_3459"/>
<keyword evidence="2" id="KW-1185">Reference proteome</keyword>
<evidence type="ECO:0000313" key="2">
    <source>
        <dbReference type="Proteomes" id="UP000186917"/>
    </source>
</evidence>
<dbReference type="STRING" id="477680.SAMN05421788_109211"/>
<sequence length="111" mass="13384">MEAELKKRGILFPPPRQYISIELDNNQETNKIKLTFSAIRIQEMITQNDTVNGIHYHFTDHCTYKNFLCVLNVLCQMHRVQWHMHDGTDIWVFQQSPYYYSSFVMYPDFYP</sequence>
<name>A0A173MII5_9BACT</name>
<organism evidence="1 2">
    <name type="scientific">Filimonas lacunae</name>
    <dbReference type="NCBI Taxonomy" id="477680"/>
    <lineage>
        <taxon>Bacteria</taxon>
        <taxon>Pseudomonadati</taxon>
        <taxon>Bacteroidota</taxon>
        <taxon>Chitinophagia</taxon>
        <taxon>Chitinophagales</taxon>
        <taxon>Chitinophagaceae</taxon>
        <taxon>Filimonas</taxon>
    </lineage>
</organism>